<organism evidence="1 2">
    <name type="scientific">Escherichia coli O6:H1 (strain CFT073 / ATCC 700928 / UPEC)</name>
    <dbReference type="NCBI Taxonomy" id="199310"/>
    <lineage>
        <taxon>Bacteria</taxon>
        <taxon>Pseudomonadati</taxon>
        <taxon>Pseudomonadota</taxon>
        <taxon>Gammaproteobacteria</taxon>
        <taxon>Enterobacterales</taxon>
        <taxon>Enterobacteriaceae</taxon>
        <taxon>Escherichia</taxon>
    </lineage>
</organism>
<protein>
    <submittedName>
        <fullName evidence="1">Uncharacterized protein</fullName>
    </submittedName>
</protein>
<sequence length="208" mass="23155">MLPFIRTWRTVFRKLQAAFGVDEIHQASAFRTKCSAVDRVIRVTFDMEDRCFGVFCSVTEAVHQQPTAYGTIGAGITGFAGAQQFILPGFRECYAGCKTQCRCRGACHTASADLKELPSADLHGLLLVSTLSRPIYIRLLRVQGVGVIFLCGRGRKGPELAQFPSIQEGFVAEYHNVGVCVLIWLIESEKNTAKRNRECDKYHRCSSN</sequence>
<dbReference type="STRING" id="199310.c4846"/>
<name>A0A0H2VEG6_ECOL6</name>
<keyword evidence="2" id="KW-1185">Reference proteome</keyword>
<proteinExistence type="predicted"/>
<evidence type="ECO:0000313" key="1">
    <source>
        <dbReference type="EMBL" id="AAN83274.1"/>
    </source>
</evidence>
<reference evidence="1 2" key="1">
    <citation type="journal article" date="2002" name="Proc. Natl. Acad. Sci. U.S.A.">
        <title>Extensive mosaic structure revealed by the complete genome sequence of uropathogenic Escherichia coli.</title>
        <authorList>
            <person name="Welch R.A."/>
            <person name="Burland V."/>
            <person name="Plunkett G.III."/>
            <person name="Redford P."/>
            <person name="Roesch P."/>
            <person name="Rasko D."/>
            <person name="Buckles E.L."/>
            <person name="Liou S.R."/>
            <person name="Boutin A."/>
            <person name="Hackett J."/>
            <person name="Stroud D."/>
            <person name="Mayhew G.F."/>
            <person name="Rose D.J."/>
            <person name="Zhou S."/>
            <person name="Schwartz D.C."/>
            <person name="Perna N.T."/>
            <person name="Mobley H.L."/>
            <person name="Donnenberg M.S."/>
            <person name="Blattner F.R."/>
        </authorList>
    </citation>
    <scope>NUCLEOTIDE SEQUENCE [LARGE SCALE GENOMIC DNA]</scope>
    <source>
        <strain evidence="2">CFT073 / ATCC 700928 / UPEC</strain>
    </source>
</reference>
<dbReference type="KEGG" id="ecc:c4846"/>
<dbReference type="Proteomes" id="UP000001410">
    <property type="component" value="Chromosome"/>
</dbReference>
<evidence type="ECO:0000313" key="2">
    <source>
        <dbReference type="Proteomes" id="UP000001410"/>
    </source>
</evidence>
<dbReference type="AlphaFoldDB" id="A0A0H2VEG6"/>
<dbReference type="HOGENOM" id="CLU_1319256_0_0_6"/>
<accession>A0A0H2VEG6</accession>
<gene>
    <name evidence="1" type="ordered locus">c4846</name>
</gene>
<dbReference type="EMBL" id="AE014075">
    <property type="protein sequence ID" value="AAN83274.1"/>
    <property type="molecule type" value="Genomic_DNA"/>
</dbReference>